<evidence type="ECO:0000256" key="8">
    <source>
        <dbReference type="ARBA" id="ARBA00023146"/>
    </source>
</evidence>
<evidence type="ECO:0000256" key="6">
    <source>
        <dbReference type="ARBA" id="ARBA00022840"/>
    </source>
</evidence>
<evidence type="ECO:0000256" key="1">
    <source>
        <dbReference type="ARBA" id="ARBA00004496"/>
    </source>
</evidence>
<keyword evidence="7" id="KW-0648">Protein biosynthesis</keyword>
<reference evidence="12" key="2">
    <citation type="journal article" date="2014" name="ISME J.">
        <title>Microbial stratification in low pH oxic and suboxic macroscopic growths along an acid mine drainage.</title>
        <authorList>
            <person name="Mendez-Garcia C."/>
            <person name="Mesa V."/>
            <person name="Sprenger R.R."/>
            <person name="Richter M."/>
            <person name="Diez M.S."/>
            <person name="Solano J."/>
            <person name="Bargiela R."/>
            <person name="Golyshina O.V."/>
            <person name="Manteca A."/>
            <person name="Ramos J.L."/>
            <person name="Gallego J.R."/>
            <person name="Llorente I."/>
            <person name="Martins Dos Santos V.A."/>
            <person name="Jensen O.N."/>
            <person name="Pelaez A.I."/>
            <person name="Sanchez J."/>
            <person name="Ferrer M."/>
        </authorList>
    </citation>
    <scope>NUCLEOTIDE SEQUENCE</scope>
</reference>
<gene>
    <name evidence="12" type="ORF">B1B_06350</name>
</gene>
<evidence type="ECO:0000313" key="12">
    <source>
        <dbReference type="EMBL" id="EQD65454.1"/>
    </source>
</evidence>
<proteinExistence type="predicted"/>
<dbReference type="PANTHER" id="PTHR45765">
    <property type="entry name" value="METHIONINE--TRNA LIGASE"/>
    <property type="match status" value="1"/>
</dbReference>
<dbReference type="GO" id="GO:0005524">
    <property type="term" value="F:ATP binding"/>
    <property type="evidence" value="ECO:0007669"/>
    <property type="project" value="UniProtKB-KW"/>
</dbReference>
<reference evidence="12" key="1">
    <citation type="submission" date="2013-08" db="EMBL/GenBank/DDBJ databases">
        <authorList>
            <person name="Mendez C."/>
            <person name="Richter M."/>
            <person name="Ferrer M."/>
            <person name="Sanchez J."/>
        </authorList>
    </citation>
    <scope>NUCLEOTIDE SEQUENCE</scope>
</reference>
<evidence type="ECO:0000256" key="9">
    <source>
        <dbReference type="ARBA" id="ARBA00030904"/>
    </source>
</evidence>
<dbReference type="AlphaFoldDB" id="T1CGI6"/>
<feature type="non-terminal residue" evidence="12">
    <location>
        <position position="217"/>
    </location>
</feature>
<dbReference type="Gene3D" id="3.40.50.620">
    <property type="entry name" value="HUPs"/>
    <property type="match status" value="1"/>
</dbReference>
<name>T1CGI6_9ZZZZ</name>
<dbReference type="GO" id="GO:0006431">
    <property type="term" value="P:methionyl-tRNA aminoacylation"/>
    <property type="evidence" value="ECO:0007669"/>
    <property type="project" value="TreeGrafter"/>
</dbReference>
<dbReference type="InterPro" id="IPR015413">
    <property type="entry name" value="Methionyl/Leucyl_tRNA_Synth"/>
</dbReference>
<evidence type="ECO:0000256" key="10">
    <source>
        <dbReference type="ARBA" id="ARBA00047364"/>
    </source>
</evidence>
<dbReference type="EC" id="6.1.1.10" evidence="2"/>
<comment type="subcellular location">
    <subcellularLocation>
        <location evidence="1">Cytoplasm</location>
    </subcellularLocation>
</comment>
<keyword evidence="6" id="KW-0067">ATP-binding</keyword>
<evidence type="ECO:0000256" key="7">
    <source>
        <dbReference type="ARBA" id="ARBA00022917"/>
    </source>
</evidence>
<dbReference type="SUPFAM" id="SSF52374">
    <property type="entry name" value="Nucleotidylyl transferase"/>
    <property type="match status" value="1"/>
</dbReference>
<dbReference type="InterPro" id="IPR023458">
    <property type="entry name" value="Met-tRNA_ligase_1"/>
</dbReference>
<organism evidence="12">
    <name type="scientific">mine drainage metagenome</name>
    <dbReference type="NCBI Taxonomy" id="410659"/>
    <lineage>
        <taxon>unclassified sequences</taxon>
        <taxon>metagenomes</taxon>
        <taxon>ecological metagenomes</taxon>
    </lineage>
</organism>
<evidence type="ECO:0000256" key="4">
    <source>
        <dbReference type="ARBA" id="ARBA00022598"/>
    </source>
</evidence>
<keyword evidence="5" id="KW-0547">Nucleotide-binding</keyword>
<dbReference type="FunFam" id="2.20.28.20:FF:000001">
    <property type="entry name" value="Methionine--tRNA ligase"/>
    <property type="match status" value="1"/>
</dbReference>
<dbReference type="Pfam" id="PF09334">
    <property type="entry name" value="tRNA-synt_1g"/>
    <property type="match status" value="1"/>
</dbReference>
<keyword evidence="8 12" id="KW-0030">Aminoacyl-tRNA synthetase</keyword>
<keyword evidence="3" id="KW-0963">Cytoplasm</keyword>
<comment type="caution">
    <text evidence="12">The sequence shown here is derived from an EMBL/GenBank/DDBJ whole genome shotgun (WGS) entry which is preliminary data.</text>
</comment>
<dbReference type="PANTHER" id="PTHR45765:SF1">
    <property type="entry name" value="METHIONINE--TRNA LIGASE, CYTOPLASMIC"/>
    <property type="match status" value="1"/>
</dbReference>
<sequence length="217" mass="24713">MMVSGTDEHGTPILVAADKEGVGPREIADRYSRVIAEDLQQLGLSYDLFTRTTTKNHERVVRDVFRTLFEKGYLIKRSQMGAFSPSTGRTLPDRYIEGTCPHCGYPSARGDQCDNCGRMLDPQDLIEPRSRIDSSAPVFRESEHLFLDLPAFAEQLSQWITAKADWRSNVQSFSANLLSELRPRAVTRDIDWGIRVPVEGFEERPDKRIYVWFDAVV</sequence>
<evidence type="ECO:0000256" key="3">
    <source>
        <dbReference type="ARBA" id="ARBA00022490"/>
    </source>
</evidence>
<feature type="domain" description="Methionyl/Leucyl tRNA synthetase" evidence="11">
    <location>
        <begin position="1"/>
        <end position="217"/>
    </location>
</feature>
<dbReference type="EMBL" id="AUZY01004034">
    <property type="protein sequence ID" value="EQD65454.1"/>
    <property type="molecule type" value="Genomic_DNA"/>
</dbReference>
<accession>T1CGI6</accession>
<dbReference type="InterPro" id="IPR029038">
    <property type="entry name" value="MetRS_Zn"/>
</dbReference>
<dbReference type="GO" id="GO:0004825">
    <property type="term" value="F:methionine-tRNA ligase activity"/>
    <property type="evidence" value="ECO:0007669"/>
    <property type="project" value="UniProtKB-EC"/>
</dbReference>
<evidence type="ECO:0000256" key="2">
    <source>
        <dbReference type="ARBA" id="ARBA00012838"/>
    </source>
</evidence>
<dbReference type="SUPFAM" id="SSF57770">
    <property type="entry name" value="Methionyl-tRNA synthetase (MetRS), Zn-domain"/>
    <property type="match status" value="1"/>
</dbReference>
<dbReference type="Gene3D" id="2.20.28.20">
    <property type="entry name" value="Methionyl-tRNA synthetase, Zn-domain"/>
    <property type="match status" value="1"/>
</dbReference>
<protein>
    <recommendedName>
        <fullName evidence="2">methionine--tRNA ligase</fullName>
        <ecNumber evidence="2">6.1.1.10</ecNumber>
    </recommendedName>
    <alternativeName>
        <fullName evidence="9">Methionyl-tRNA synthetase</fullName>
    </alternativeName>
</protein>
<dbReference type="InterPro" id="IPR014729">
    <property type="entry name" value="Rossmann-like_a/b/a_fold"/>
</dbReference>
<keyword evidence="4" id="KW-0436">Ligase</keyword>
<comment type="catalytic activity">
    <reaction evidence="10">
        <text>tRNA(Met) + L-methionine + ATP = L-methionyl-tRNA(Met) + AMP + diphosphate</text>
        <dbReference type="Rhea" id="RHEA:13481"/>
        <dbReference type="Rhea" id="RHEA-COMP:9667"/>
        <dbReference type="Rhea" id="RHEA-COMP:9698"/>
        <dbReference type="ChEBI" id="CHEBI:30616"/>
        <dbReference type="ChEBI" id="CHEBI:33019"/>
        <dbReference type="ChEBI" id="CHEBI:57844"/>
        <dbReference type="ChEBI" id="CHEBI:78442"/>
        <dbReference type="ChEBI" id="CHEBI:78530"/>
        <dbReference type="ChEBI" id="CHEBI:456215"/>
        <dbReference type="EC" id="6.1.1.10"/>
    </reaction>
</comment>
<evidence type="ECO:0000256" key="5">
    <source>
        <dbReference type="ARBA" id="ARBA00022741"/>
    </source>
</evidence>
<evidence type="ECO:0000259" key="11">
    <source>
        <dbReference type="Pfam" id="PF09334"/>
    </source>
</evidence>
<dbReference type="GO" id="GO:0005829">
    <property type="term" value="C:cytosol"/>
    <property type="evidence" value="ECO:0007669"/>
    <property type="project" value="TreeGrafter"/>
</dbReference>